<dbReference type="SMART" id="SM00710">
    <property type="entry name" value="PbH1"/>
    <property type="match status" value="4"/>
</dbReference>
<keyword evidence="3 4" id="KW-0326">Glycosidase</keyword>
<dbReference type="PANTHER" id="PTHR31339">
    <property type="entry name" value="PECTIN LYASE-RELATED"/>
    <property type="match status" value="1"/>
</dbReference>
<reference evidence="6 7" key="1">
    <citation type="journal article" date="2015" name="Science">
        <title>Genetic determinants of in vivo fitness and diet responsiveness in multiple human gut Bacteroides.</title>
        <authorList>
            <person name="Wu M."/>
            <person name="McNulty N.P."/>
            <person name="Rodionov D.A."/>
            <person name="Khoroshkin M.S."/>
            <person name="Griffin N.W."/>
            <person name="Cheng J."/>
            <person name="Latreille P."/>
            <person name="Kerstetter R.A."/>
            <person name="Terrapon N."/>
            <person name="Henrissat B."/>
            <person name="Osterman A.L."/>
            <person name="Gordon J.I."/>
        </authorList>
    </citation>
    <scope>NUCLEOTIDE SEQUENCE [LARGE SCALE GENOMIC DNA]</scope>
    <source>
        <strain evidence="6 7">WH2</strain>
    </source>
</reference>
<dbReference type="EC" id="3.2.1.82" evidence="6"/>
<sequence>MQKTLFSILVLLVCISHPSKATSFIYNVTDYGVKANSGRSETASLQKIIDLCSTNGGGTVCIPTGTYISGTLFLKNNVMLFLDRGAVLRGSSDLNEYPELRTHRKGLIHAENVHNTGICGSGVIDANGNDTVFHGGAKSPDRIYAANFEGCSQIDIRNVSLINASYWTLRISDCDHVQIRGITIRSTSYFNNDGIDLDGRNITVSDCIIDCIDDAICLKSYYKERPCENIAISNCIVSSNCNAIKLGTASRGGFKNIAISNCVIKRPEQNDYFDYKKYTIPGVTANYTNNSGIALEMVDGGTMEQIVINNITMFNTLTPIFIRYGQRHSPLVGTMKGIVISNITATSNSLMSCSITGIPDQYAENIKLSHIILNCPGGGRKEHTLRTIPEVENSYPENKIFGANLPAYGFFIRHVRHLTLEDIQFNLDNKDDRHALYLDDCRDITIDKVKTISHLSESAYIRTNNVENLMIRGFSTENALPSFLENSGKSSGIKLIGNDFSKVSQLYNEEIGQEVKEAGNLFENK</sequence>
<dbReference type="GO" id="GO:0033917">
    <property type="term" value="F:exo-poly-alpha-galacturonosidase activity"/>
    <property type="evidence" value="ECO:0007669"/>
    <property type="project" value="UniProtKB-EC"/>
</dbReference>
<evidence type="ECO:0000313" key="7">
    <source>
        <dbReference type="Proteomes" id="UP000061809"/>
    </source>
</evidence>
<gene>
    <name evidence="6" type="primary">pehX_5</name>
    <name evidence="6" type="ORF">BcellWH2_02323</name>
</gene>
<dbReference type="GO" id="GO:0005975">
    <property type="term" value="P:carbohydrate metabolic process"/>
    <property type="evidence" value="ECO:0007669"/>
    <property type="project" value="InterPro"/>
</dbReference>
<evidence type="ECO:0000256" key="5">
    <source>
        <dbReference type="SAM" id="SignalP"/>
    </source>
</evidence>
<dbReference type="KEGG" id="bcel:BcellWH2_02323"/>
<feature type="signal peptide" evidence="5">
    <location>
        <begin position="1"/>
        <end position="21"/>
    </location>
</feature>
<protein>
    <submittedName>
        <fullName evidence="6">Exo-poly-alpha-D-galacturonosidase</fullName>
        <ecNumber evidence="6">3.2.1.82</ecNumber>
    </submittedName>
</protein>
<comment type="similarity">
    <text evidence="1 4">Belongs to the glycosyl hydrolase 28 family.</text>
</comment>
<dbReference type="RefSeq" id="WP_029426062.1">
    <property type="nucleotide sequence ID" value="NZ_CP012801.1"/>
</dbReference>
<dbReference type="InterPro" id="IPR012334">
    <property type="entry name" value="Pectin_lyas_fold"/>
</dbReference>
<dbReference type="InterPro" id="IPR000743">
    <property type="entry name" value="Glyco_hydro_28"/>
</dbReference>
<organism evidence="6 7">
    <name type="scientific">Bacteroides cellulosilyticus</name>
    <dbReference type="NCBI Taxonomy" id="246787"/>
    <lineage>
        <taxon>Bacteria</taxon>
        <taxon>Pseudomonadati</taxon>
        <taxon>Bacteroidota</taxon>
        <taxon>Bacteroidia</taxon>
        <taxon>Bacteroidales</taxon>
        <taxon>Bacteroidaceae</taxon>
        <taxon>Bacteroides</taxon>
    </lineage>
</organism>
<accession>A0A0N7IF93</accession>
<dbReference type="GO" id="GO:0004650">
    <property type="term" value="F:polygalacturonase activity"/>
    <property type="evidence" value="ECO:0007669"/>
    <property type="project" value="InterPro"/>
</dbReference>
<evidence type="ECO:0000256" key="1">
    <source>
        <dbReference type="ARBA" id="ARBA00008834"/>
    </source>
</evidence>
<dbReference type="SUPFAM" id="SSF51126">
    <property type="entry name" value="Pectin lyase-like"/>
    <property type="match status" value="1"/>
</dbReference>
<dbReference type="Proteomes" id="UP000061809">
    <property type="component" value="Chromosome"/>
</dbReference>
<dbReference type="Pfam" id="PF00295">
    <property type="entry name" value="Glyco_hydro_28"/>
    <property type="match status" value="1"/>
</dbReference>
<keyword evidence="5" id="KW-0732">Signal</keyword>
<dbReference type="InterPro" id="IPR011050">
    <property type="entry name" value="Pectin_lyase_fold/virulence"/>
</dbReference>
<dbReference type="PANTHER" id="PTHR31339:SF9">
    <property type="entry name" value="PLASMIN AND FIBRONECTIN-BINDING PROTEIN A"/>
    <property type="match status" value="1"/>
</dbReference>
<evidence type="ECO:0000256" key="3">
    <source>
        <dbReference type="ARBA" id="ARBA00023295"/>
    </source>
</evidence>
<dbReference type="AlphaFoldDB" id="A0A0N7IF93"/>
<proteinExistence type="inferred from homology"/>
<feature type="chain" id="PRO_5006013403" evidence="5">
    <location>
        <begin position="22"/>
        <end position="525"/>
    </location>
</feature>
<dbReference type="Gene3D" id="2.160.20.10">
    <property type="entry name" value="Single-stranded right-handed beta-helix, Pectin lyase-like"/>
    <property type="match status" value="1"/>
</dbReference>
<dbReference type="InterPro" id="IPR006626">
    <property type="entry name" value="PbH1"/>
</dbReference>
<dbReference type="PATRIC" id="fig|246787.4.peg.2383"/>
<dbReference type="EMBL" id="CP012801">
    <property type="protein sequence ID" value="ALJ59563.1"/>
    <property type="molecule type" value="Genomic_DNA"/>
</dbReference>
<evidence type="ECO:0000313" key="6">
    <source>
        <dbReference type="EMBL" id="ALJ59563.1"/>
    </source>
</evidence>
<name>A0A0N7IF93_9BACE</name>
<keyword evidence="2 4" id="KW-0378">Hydrolase</keyword>
<evidence type="ECO:0000256" key="4">
    <source>
        <dbReference type="RuleBase" id="RU361169"/>
    </source>
</evidence>
<evidence type="ECO:0000256" key="2">
    <source>
        <dbReference type="ARBA" id="ARBA00022801"/>
    </source>
</evidence>
<dbReference type="InterPro" id="IPR051801">
    <property type="entry name" value="GH28_Enzymes"/>
</dbReference>